<dbReference type="Proteomes" id="UP001196870">
    <property type="component" value="Unassembled WGS sequence"/>
</dbReference>
<dbReference type="SUPFAM" id="SSF56091">
    <property type="entry name" value="DNA ligase/mRNA capping enzyme, catalytic domain"/>
    <property type="match status" value="1"/>
</dbReference>
<dbReference type="Pfam" id="PF04679">
    <property type="entry name" value="DNA_ligase_A_C"/>
    <property type="match status" value="1"/>
</dbReference>
<evidence type="ECO:0000256" key="3">
    <source>
        <dbReference type="ARBA" id="ARBA00034003"/>
    </source>
</evidence>
<dbReference type="Gene3D" id="3.30.470.30">
    <property type="entry name" value="DNA ligase/mRNA capping enzyme"/>
    <property type="match status" value="1"/>
</dbReference>
<name>A0ABS5FAJ0_9PROT</name>
<dbReference type="PANTHER" id="PTHR45997">
    <property type="entry name" value="DNA LIGASE 4"/>
    <property type="match status" value="1"/>
</dbReference>
<evidence type="ECO:0000256" key="2">
    <source>
        <dbReference type="ARBA" id="ARBA00022598"/>
    </source>
</evidence>
<dbReference type="Pfam" id="PF01068">
    <property type="entry name" value="DNA_ligase_A_M"/>
    <property type="match status" value="1"/>
</dbReference>
<dbReference type="InterPro" id="IPR014146">
    <property type="entry name" value="LigD_ligase_dom"/>
</dbReference>
<evidence type="ECO:0000259" key="5">
    <source>
        <dbReference type="PROSITE" id="PS50160"/>
    </source>
</evidence>
<gene>
    <name evidence="6" type="ORF">GXW71_32595</name>
</gene>
<sequence length="366" mass="40481">MAKTSAKSMTTTKRVARRTAPQGPGVIGSAELVGARRVPMPGFVEPALATLVKAPPVGPAWIHEVKFDGYRLQARIEGGRVTLLTRSGLDWTEKFGDRLTGALAALRAERAILDGELVVEDGEGRSDFAALKKALGEGSTERMLYYVFDVLYLDGYDTRVLPLTRRRALVDELLRERADPIRYSEAFDDPGAAVLKHACRLALEGVVSKSCDHPYRSGRAGIWVKSKCSSRQELVIAGYVPSTVSPSAIGSLVLGAYEQGQLKHVGRVGTGFTQAMARDLYRRLEQRRAERSPFAGRLPVDARRNVRFVRPDLVAEIEFRGWSGDGLLRHASYRGLREDKDAREVMIELPQRLSNVEPVRTRCEPP</sequence>
<dbReference type="EMBL" id="JAAGBB010000084">
    <property type="protein sequence ID" value="MBR0669135.1"/>
    <property type="molecule type" value="Genomic_DNA"/>
</dbReference>
<comment type="catalytic activity">
    <reaction evidence="3">
        <text>ATP + (deoxyribonucleotide)n-3'-hydroxyl + 5'-phospho-(deoxyribonucleotide)m = (deoxyribonucleotide)n+m + AMP + diphosphate.</text>
        <dbReference type="EC" id="6.5.1.1"/>
    </reaction>
</comment>
<dbReference type="InterPro" id="IPR029710">
    <property type="entry name" value="LIG4"/>
</dbReference>
<dbReference type="RefSeq" id="WP_211857842.1">
    <property type="nucleotide sequence ID" value="NZ_JAAGBB010000084.1"/>
</dbReference>
<dbReference type="InterPro" id="IPR012309">
    <property type="entry name" value="DNA_ligase_ATP-dep_C"/>
</dbReference>
<reference evidence="7" key="1">
    <citation type="journal article" date="2021" name="Syst. Appl. Microbiol.">
        <title>Roseomonas hellenica sp. nov., isolated from roots of wild-growing Alkanna tinctoria.</title>
        <authorList>
            <person name="Rat A."/>
            <person name="Naranjo H.D."/>
            <person name="Lebbe L."/>
            <person name="Cnockaert M."/>
            <person name="Krigas N."/>
            <person name="Grigoriadou K."/>
            <person name="Maloupa E."/>
            <person name="Willems A."/>
        </authorList>
    </citation>
    <scope>NUCLEOTIDE SEQUENCE [LARGE SCALE GENOMIC DNA]</scope>
    <source>
        <strain evidence="7">LMG 31523</strain>
    </source>
</reference>
<proteinExistence type="predicted"/>
<feature type="domain" description="ATP-dependent DNA ligase family profile" evidence="5">
    <location>
        <begin position="136"/>
        <end position="269"/>
    </location>
</feature>
<dbReference type="Gene3D" id="3.30.1490.70">
    <property type="match status" value="1"/>
</dbReference>
<dbReference type="CDD" id="cd07971">
    <property type="entry name" value="OBF_DNA_ligase_LigD"/>
    <property type="match status" value="1"/>
</dbReference>
<feature type="region of interest" description="Disordered" evidence="4">
    <location>
        <begin position="1"/>
        <end position="23"/>
    </location>
</feature>
<evidence type="ECO:0000256" key="1">
    <source>
        <dbReference type="ARBA" id="ARBA00012727"/>
    </source>
</evidence>
<keyword evidence="2" id="KW-0436">Ligase</keyword>
<feature type="compositionally biased region" description="Low complexity" evidence="4">
    <location>
        <begin position="1"/>
        <end position="13"/>
    </location>
</feature>
<dbReference type="InterPro" id="IPR012310">
    <property type="entry name" value="DNA_ligase_ATP-dep_cent"/>
</dbReference>
<dbReference type="PROSITE" id="PS50160">
    <property type="entry name" value="DNA_LIGASE_A3"/>
    <property type="match status" value="1"/>
</dbReference>
<keyword evidence="7" id="KW-1185">Reference proteome</keyword>
<dbReference type="PANTHER" id="PTHR45997:SF1">
    <property type="entry name" value="DNA LIGASE 4"/>
    <property type="match status" value="1"/>
</dbReference>
<dbReference type="CDD" id="cd07906">
    <property type="entry name" value="Adenylation_DNA_ligase_LigD_LigC"/>
    <property type="match status" value="1"/>
</dbReference>
<accession>A0ABS5FAJ0</accession>
<organism evidence="6 7">
    <name type="scientific">Plastoroseomonas hellenica</name>
    <dbReference type="NCBI Taxonomy" id="2687306"/>
    <lineage>
        <taxon>Bacteria</taxon>
        <taxon>Pseudomonadati</taxon>
        <taxon>Pseudomonadota</taxon>
        <taxon>Alphaproteobacteria</taxon>
        <taxon>Acetobacterales</taxon>
        <taxon>Acetobacteraceae</taxon>
        <taxon>Plastoroseomonas</taxon>
    </lineage>
</organism>
<comment type="caution">
    <text evidence="6">The sequence shown here is derived from an EMBL/GenBank/DDBJ whole genome shotgun (WGS) entry which is preliminary data.</text>
</comment>
<dbReference type="InterPro" id="IPR012340">
    <property type="entry name" value="NA-bd_OB-fold"/>
</dbReference>
<dbReference type="Gene3D" id="2.40.50.140">
    <property type="entry name" value="Nucleic acid-binding proteins"/>
    <property type="match status" value="1"/>
</dbReference>
<dbReference type="NCBIfam" id="TIGR02779">
    <property type="entry name" value="NHEJ_ligase_lig"/>
    <property type="match status" value="1"/>
</dbReference>
<dbReference type="SUPFAM" id="SSF50249">
    <property type="entry name" value="Nucleic acid-binding proteins"/>
    <property type="match status" value="1"/>
</dbReference>
<dbReference type="EC" id="6.5.1.1" evidence="1"/>
<evidence type="ECO:0000256" key="4">
    <source>
        <dbReference type="SAM" id="MobiDB-lite"/>
    </source>
</evidence>
<protein>
    <recommendedName>
        <fullName evidence="1">DNA ligase (ATP)</fullName>
        <ecNumber evidence="1">6.5.1.1</ecNumber>
    </recommendedName>
</protein>
<evidence type="ECO:0000313" key="7">
    <source>
        <dbReference type="Proteomes" id="UP001196870"/>
    </source>
</evidence>
<evidence type="ECO:0000313" key="6">
    <source>
        <dbReference type="EMBL" id="MBR0669135.1"/>
    </source>
</evidence>